<dbReference type="GO" id="GO:0005737">
    <property type="term" value="C:cytoplasm"/>
    <property type="evidence" value="ECO:0007669"/>
    <property type="project" value="TreeGrafter"/>
</dbReference>
<dbReference type="GO" id="GO:0008179">
    <property type="term" value="F:adenylate cyclase binding"/>
    <property type="evidence" value="ECO:0007669"/>
    <property type="project" value="TreeGrafter"/>
</dbReference>
<evidence type="ECO:0000256" key="2">
    <source>
        <dbReference type="RuleBase" id="RU000647"/>
    </source>
</evidence>
<feature type="region of interest" description="Disordered" evidence="3">
    <location>
        <begin position="364"/>
        <end position="385"/>
    </location>
</feature>
<dbReference type="AlphaFoldDB" id="A0A1I8EFY4"/>
<feature type="region of interest" description="Disordered" evidence="3">
    <location>
        <begin position="158"/>
        <end position="180"/>
    </location>
</feature>
<accession>A0A1I8EFY4</accession>
<dbReference type="PANTHER" id="PTHR10652">
    <property type="entry name" value="ADENYLYL CYCLASE-ASSOCIATED PROTEIN"/>
    <property type="match status" value="1"/>
</dbReference>
<dbReference type="SMART" id="SM00673">
    <property type="entry name" value="CARP"/>
    <property type="match status" value="2"/>
</dbReference>
<dbReference type="InterPro" id="IPR016098">
    <property type="entry name" value="CAP/MinC_C"/>
</dbReference>
<dbReference type="WBParaSite" id="maker-PairedContig_1917-snap-gene-1.23-mRNA-1">
    <property type="protein sequence ID" value="maker-PairedContig_1917-snap-gene-1.23-mRNA-1"/>
    <property type="gene ID" value="maker-PairedContig_1917-snap-gene-1.23"/>
</dbReference>
<dbReference type="STRING" id="6293.A0A1I8EFY4"/>
<feature type="region of interest" description="Disordered" evidence="3">
    <location>
        <begin position="307"/>
        <end position="338"/>
    </location>
</feature>
<comment type="similarity">
    <text evidence="1 2">Belongs to the CAP family.</text>
</comment>
<dbReference type="InterPro" id="IPR018106">
    <property type="entry name" value="CAP_CS_N"/>
</dbReference>
<evidence type="ECO:0000259" key="4">
    <source>
        <dbReference type="PROSITE" id="PS51082"/>
    </source>
</evidence>
<feature type="domain" description="C-CAP/cofactor C-like" evidence="5">
    <location>
        <begin position="372"/>
        <end position="513"/>
    </location>
</feature>
<dbReference type="PANTHER" id="PTHR10652:SF0">
    <property type="entry name" value="ADENYLYL CYCLASE-ASSOCIATED PROTEIN"/>
    <property type="match status" value="1"/>
</dbReference>
<name>A0A1I8EFY4_WUCBA</name>
<dbReference type="InterPro" id="IPR053950">
    <property type="entry name" value="CAP_N"/>
</dbReference>
<dbReference type="InterPro" id="IPR013912">
    <property type="entry name" value="Adenylate_cyclase-assoc_CAP_C"/>
</dbReference>
<dbReference type="Pfam" id="PF01213">
    <property type="entry name" value="CAP_N-CM"/>
    <property type="match status" value="1"/>
</dbReference>
<dbReference type="SUPFAM" id="SSF69340">
    <property type="entry name" value="C-terminal domain of adenylylcyclase associated protein"/>
    <property type="match status" value="1"/>
</dbReference>
<dbReference type="GO" id="GO:0007015">
    <property type="term" value="P:actin filament organization"/>
    <property type="evidence" value="ECO:0007669"/>
    <property type="project" value="TreeGrafter"/>
</dbReference>
<dbReference type="GO" id="GO:0000902">
    <property type="term" value="P:cell morphogenesis"/>
    <property type="evidence" value="ECO:0007669"/>
    <property type="project" value="TreeGrafter"/>
</dbReference>
<dbReference type="GO" id="GO:0019933">
    <property type="term" value="P:cAMP-mediated signaling"/>
    <property type="evidence" value="ECO:0007669"/>
    <property type="project" value="TreeGrafter"/>
</dbReference>
<dbReference type="InterPro" id="IPR013992">
    <property type="entry name" value="Adenylate_cyclase-assoc_CAP_N"/>
</dbReference>
<organism evidence="6">
    <name type="scientific">Wuchereria bancrofti</name>
    <dbReference type="NCBI Taxonomy" id="6293"/>
    <lineage>
        <taxon>Eukaryota</taxon>
        <taxon>Metazoa</taxon>
        <taxon>Ecdysozoa</taxon>
        <taxon>Nematoda</taxon>
        <taxon>Chromadorea</taxon>
        <taxon>Rhabditida</taxon>
        <taxon>Spirurina</taxon>
        <taxon>Spiruromorpha</taxon>
        <taxon>Filarioidea</taxon>
        <taxon>Onchocercidae</taxon>
        <taxon>Wuchereria</taxon>
    </lineage>
</organism>
<evidence type="ECO:0000313" key="6">
    <source>
        <dbReference type="WBParaSite" id="maker-PairedContig_1917-snap-gene-1.23-mRNA-1"/>
    </source>
</evidence>
<dbReference type="InterPro" id="IPR001837">
    <property type="entry name" value="Adenylate_cyclase-assoc_CAP"/>
</dbReference>
<feature type="domain" description="WH2" evidence="4">
    <location>
        <begin position="341"/>
        <end position="362"/>
    </location>
</feature>
<evidence type="ECO:0000256" key="3">
    <source>
        <dbReference type="SAM" id="MobiDB-lite"/>
    </source>
</evidence>
<dbReference type="InterPro" id="IPR003124">
    <property type="entry name" value="WH2_dom"/>
</dbReference>
<dbReference type="GO" id="GO:0003779">
    <property type="term" value="F:actin binding"/>
    <property type="evidence" value="ECO:0007669"/>
    <property type="project" value="InterPro"/>
</dbReference>
<dbReference type="Gene3D" id="2.160.20.70">
    <property type="match status" value="1"/>
</dbReference>
<dbReference type="PROSITE" id="PS51082">
    <property type="entry name" value="WH2"/>
    <property type="match status" value="1"/>
</dbReference>
<evidence type="ECO:0000259" key="5">
    <source>
        <dbReference type="PROSITE" id="PS51329"/>
    </source>
</evidence>
<dbReference type="InterPro" id="IPR017901">
    <property type="entry name" value="C-CAP_CF_C-like"/>
</dbReference>
<dbReference type="Pfam" id="PF08603">
    <property type="entry name" value="CAP_C"/>
    <property type="match status" value="1"/>
</dbReference>
<protein>
    <recommendedName>
        <fullName evidence="2">Adenylyl cyclase-associated protein</fullName>
    </recommendedName>
</protein>
<dbReference type="PROSITE" id="PS01088">
    <property type="entry name" value="CAP_1"/>
    <property type="match status" value="1"/>
</dbReference>
<sequence length="525" mass="58511">MSFIWDFFCRCFQREYQLRNDCQMKQQKNTMRNLQSSTTFFCNIQDNPSYLSGSGTNSGHACCDTSLTSILSPYHFRNWELDPSTALSQSFDHCEIFGTFYDNFITPSPVLNQTASELYVHNEEQQITMNTNAACNLEKLLQRLETATLRLEALGAQKPMLAPKPTRNDASPAPTSAETPLSVVQYDDAVDEPLQRLLKLSVDIGGDLQTVGNKLSALFTEQRNFIWLAAGQSEPSIKELQAKLGPMKPTPAPFIKDMFEASMFFVNRVLKEYKDDRIHTEWAKSWSDVLNALQKYVRQGAKPPALVSPNSTLSGAASAPPPPPVLPPVSSETNISTDKSDRSALFAQINAGEEITKRLKKVTPDMQTHKNPALRSQHKKIDARTQDKEMALTATDGALLVKKQEDKPPKTWLDNGKQWNVIKGKVNSVTLDSCKKTSVVFDSLLSQLEVINCQSVQIQTLGAMPTLSIQKTDGCQVYLSKSAINAEIITSKSSEMNVLVPGAEDGDFVSFQLFFFSKRKKNKNL</sequence>
<evidence type="ECO:0000256" key="1">
    <source>
        <dbReference type="ARBA" id="ARBA00007659"/>
    </source>
</evidence>
<reference evidence="6" key="1">
    <citation type="submission" date="2016-11" db="UniProtKB">
        <authorList>
            <consortium name="WormBaseParasite"/>
        </authorList>
    </citation>
    <scope>IDENTIFICATION</scope>
    <source>
        <strain evidence="6">pt0022</strain>
    </source>
</reference>
<dbReference type="InterPro" id="IPR036223">
    <property type="entry name" value="CAP_C_sf"/>
</dbReference>
<dbReference type="SUPFAM" id="SSF101278">
    <property type="entry name" value="N-terminal domain of adenylylcyclase associated protein, CAP"/>
    <property type="match status" value="1"/>
</dbReference>
<dbReference type="Gene3D" id="1.25.40.330">
    <property type="entry name" value="Adenylate cyclase-associated CAP, N-terminal domain"/>
    <property type="match status" value="2"/>
</dbReference>
<dbReference type="PROSITE" id="PS51329">
    <property type="entry name" value="C_CAP_COFACTOR_C"/>
    <property type="match status" value="1"/>
</dbReference>
<proteinExistence type="inferred from homology"/>
<dbReference type="Pfam" id="PF21938">
    <property type="entry name" value="CAP_N"/>
    <property type="match status" value="1"/>
</dbReference>
<dbReference type="InterPro" id="IPR036222">
    <property type="entry name" value="CAP_N_sf"/>
</dbReference>
<dbReference type="InterPro" id="IPR006599">
    <property type="entry name" value="CARP_motif"/>
</dbReference>